<dbReference type="SMART" id="SM00184">
    <property type="entry name" value="RING"/>
    <property type="match status" value="1"/>
</dbReference>
<dbReference type="SUPFAM" id="SSF57850">
    <property type="entry name" value="RING/U-box"/>
    <property type="match status" value="1"/>
</dbReference>
<keyword evidence="3" id="KW-0862">Zinc</keyword>
<evidence type="ECO:0000256" key="3">
    <source>
        <dbReference type="ARBA" id="ARBA00022833"/>
    </source>
</evidence>
<organism evidence="6 7">
    <name type="scientific">Blepharisma stoltei</name>
    <dbReference type="NCBI Taxonomy" id="1481888"/>
    <lineage>
        <taxon>Eukaryota</taxon>
        <taxon>Sar</taxon>
        <taxon>Alveolata</taxon>
        <taxon>Ciliophora</taxon>
        <taxon>Postciliodesmatophora</taxon>
        <taxon>Heterotrichea</taxon>
        <taxon>Heterotrichida</taxon>
        <taxon>Blepharismidae</taxon>
        <taxon>Blepharisma</taxon>
    </lineage>
</organism>
<keyword evidence="2 4" id="KW-0863">Zinc-finger</keyword>
<accession>A0AAU9K0L2</accession>
<dbReference type="Pfam" id="PF13639">
    <property type="entry name" value="zf-RING_2"/>
    <property type="match status" value="1"/>
</dbReference>
<gene>
    <name evidence="6" type="ORF">BSTOLATCC_MIC41974</name>
</gene>
<dbReference type="PROSITE" id="PS00518">
    <property type="entry name" value="ZF_RING_1"/>
    <property type="match status" value="1"/>
</dbReference>
<evidence type="ECO:0000313" key="7">
    <source>
        <dbReference type="Proteomes" id="UP001162131"/>
    </source>
</evidence>
<dbReference type="Proteomes" id="UP001162131">
    <property type="component" value="Unassembled WGS sequence"/>
</dbReference>
<proteinExistence type="predicted"/>
<feature type="domain" description="RING-type" evidence="5">
    <location>
        <begin position="15"/>
        <end position="54"/>
    </location>
</feature>
<evidence type="ECO:0000313" key="6">
    <source>
        <dbReference type="EMBL" id="CAG9326701.1"/>
    </source>
</evidence>
<name>A0AAU9K0L2_9CILI</name>
<evidence type="ECO:0000256" key="2">
    <source>
        <dbReference type="ARBA" id="ARBA00022771"/>
    </source>
</evidence>
<dbReference type="Gene3D" id="3.30.40.10">
    <property type="entry name" value="Zinc/RING finger domain, C3HC4 (zinc finger)"/>
    <property type="match status" value="1"/>
</dbReference>
<evidence type="ECO:0000256" key="4">
    <source>
        <dbReference type="PROSITE-ProRule" id="PRU00175"/>
    </source>
</evidence>
<dbReference type="GO" id="GO:0008270">
    <property type="term" value="F:zinc ion binding"/>
    <property type="evidence" value="ECO:0007669"/>
    <property type="project" value="UniProtKB-KW"/>
</dbReference>
<keyword evidence="1" id="KW-0479">Metal-binding</keyword>
<dbReference type="PANTHER" id="PTHR47177">
    <property type="entry name" value="F18C1.6 PROTEIN"/>
    <property type="match status" value="1"/>
</dbReference>
<sequence length="120" mass="13959">MSGVLTRFMNNAEKCGICLNPVSYQGKLSCCNHNFCFDCITKWSQTENSCPLCKDRFHTITKIVKRTQYRNTRADRPVVIEVSHKNQCAAMRESEMVNILELMLTHELDRLFELLDRLNV</sequence>
<dbReference type="InterPro" id="IPR017907">
    <property type="entry name" value="Znf_RING_CS"/>
</dbReference>
<comment type="caution">
    <text evidence="6">The sequence shown here is derived from an EMBL/GenBank/DDBJ whole genome shotgun (WGS) entry which is preliminary data.</text>
</comment>
<dbReference type="PROSITE" id="PS50089">
    <property type="entry name" value="ZF_RING_2"/>
    <property type="match status" value="1"/>
</dbReference>
<dbReference type="InterPro" id="IPR013083">
    <property type="entry name" value="Znf_RING/FYVE/PHD"/>
</dbReference>
<dbReference type="InterPro" id="IPR001841">
    <property type="entry name" value="Znf_RING"/>
</dbReference>
<evidence type="ECO:0000259" key="5">
    <source>
        <dbReference type="PROSITE" id="PS50089"/>
    </source>
</evidence>
<dbReference type="PANTHER" id="PTHR47177:SF3">
    <property type="entry name" value="F18C1.6 PROTEIN"/>
    <property type="match status" value="1"/>
</dbReference>
<reference evidence="6" key="1">
    <citation type="submission" date="2021-09" db="EMBL/GenBank/DDBJ databases">
        <authorList>
            <consortium name="AG Swart"/>
            <person name="Singh M."/>
            <person name="Singh A."/>
            <person name="Seah K."/>
            <person name="Emmerich C."/>
        </authorList>
    </citation>
    <scope>NUCLEOTIDE SEQUENCE</scope>
    <source>
        <strain evidence="6">ATCC30299</strain>
    </source>
</reference>
<dbReference type="AlphaFoldDB" id="A0AAU9K0L2"/>
<protein>
    <recommendedName>
        <fullName evidence="5">RING-type domain-containing protein</fullName>
    </recommendedName>
</protein>
<dbReference type="EMBL" id="CAJZBQ010000041">
    <property type="protein sequence ID" value="CAG9326701.1"/>
    <property type="molecule type" value="Genomic_DNA"/>
</dbReference>
<keyword evidence="7" id="KW-1185">Reference proteome</keyword>
<evidence type="ECO:0000256" key="1">
    <source>
        <dbReference type="ARBA" id="ARBA00022723"/>
    </source>
</evidence>